<accession>A0A0C3ANN0</accession>
<proteinExistence type="predicted"/>
<reference evidence="2 3" key="1">
    <citation type="submission" date="2014-04" db="EMBL/GenBank/DDBJ databases">
        <authorList>
            <consortium name="DOE Joint Genome Institute"/>
            <person name="Kuo A."/>
            <person name="Zuccaro A."/>
            <person name="Kohler A."/>
            <person name="Nagy L.G."/>
            <person name="Floudas D."/>
            <person name="Copeland A."/>
            <person name="Barry K.W."/>
            <person name="Cichocki N."/>
            <person name="Veneault-Fourrey C."/>
            <person name="LaButti K."/>
            <person name="Lindquist E.A."/>
            <person name="Lipzen A."/>
            <person name="Lundell T."/>
            <person name="Morin E."/>
            <person name="Murat C."/>
            <person name="Sun H."/>
            <person name="Tunlid A."/>
            <person name="Henrissat B."/>
            <person name="Grigoriev I.V."/>
            <person name="Hibbett D.S."/>
            <person name="Martin F."/>
            <person name="Nordberg H.P."/>
            <person name="Cantor M.N."/>
            <person name="Hua S.X."/>
        </authorList>
    </citation>
    <scope>NUCLEOTIDE SEQUENCE [LARGE SCALE GENOMIC DNA]</scope>
    <source>
        <strain evidence="2 3">MAFF 305830</strain>
    </source>
</reference>
<dbReference type="AlphaFoldDB" id="A0A0C3ANN0"/>
<feature type="region of interest" description="Disordered" evidence="1">
    <location>
        <begin position="45"/>
        <end position="76"/>
    </location>
</feature>
<dbReference type="EMBL" id="KN824308">
    <property type="protein sequence ID" value="KIM26175.1"/>
    <property type="molecule type" value="Genomic_DNA"/>
</dbReference>
<dbReference type="HOGENOM" id="CLU_2238266_0_0_1"/>
<reference evidence="3" key="2">
    <citation type="submission" date="2015-01" db="EMBL/GenBank/DDBJ databases">
        <title>Evolutionary Origins and Diversification of the Mycorrhizal Mutualists.</title>
        <authorList>
            <consortium name="DOE Joint Genome Institute"/>
            <consortium name="Mycorrhizal Genomics Consortium"/>
            <person name="Kohler A."/>
            <person name="Kuo A."/>
            <person name="Nagy L.G."/>
            <person name="Floudas D."/>
            <person name="Copeland A."/>
            <person name="Barry K.W."/>
            <person name="Cichocki N."/>
            <person name="Veneault-Fourrey C."/>
            <person name="LaButti K."/>
            <person name="Lindquist E.A."/>
            <person name="Lipzen A."/>
            <person name="Lundell T."/>
            <person name="Morin E."/>
            <person name="Murat C."/>
            <person name="Riley R."/>
            <person name="Ohm R."/>
            <person name="Sun H."/>
            <person name="Tunlid A."/>
            <person name="Henrissat B."/>
            <person name="Grigoriev I.V."/>
            <person name="Hibbett D.S."/>
            <person name="Martin F."/>
        </authorList>
    </citation>
    <scope>NUCLEOTIDE SEQUENCE [LARGE SCALE GENOMIC DNA]</scope>
    <source>
        <strain evidence="3">MAFF 305830</strain>
    </source>
</reference>
<sequence length="105" mass="12215">MQAIPFMRDIRGFNGYSIECNWEVWDKRTSSCSWRTARMSAVPVTTRGNMEGETEYADDVKRKAQQDSNEKKCSNGNHNFFKIEKRKDGKAVNVTTRDERCRAEI</sequence>
<evidence type="ECO:0000313" key="2">
    <source>
        <dbReference type="EMBL" id="KIM26175.1"/>
    </source>
</evidence>
<dbReference type="Proteomes" id="UP000054097">
    <property type="component" value="Unassembled WGS sequence"/>
</dbReference>
<feature type="compositionally biased region" description="Basic and acidic residues" evidence="1">
    <location>
        <begin position="58"/>
        <end position="73"/>
    </location>
</feature>
<evidence type="ECO:0000256" key="1">
    <source>
        <dbReference type="SAM" id="MobiDB-lite"/>
    </source>
</evidence>
<protein>
    <submittedName>
        <fullName evidence="2">Uncharacterized protein</fullName>
    </submittedName>
</protein>
<keyword evidence="3" id="KW-1185">Reference proteome</keyword>
<organism evidence="2 3">
    <name type="scientific">Serendipita vermifera MAFF 305830</name>
    <dbReference type="NCBI Taxonomy" id="933852"/>
    <lineage>
        <taxon>Eukaryota</taxon>
        <taxon>Fungi</taxon>
        <taxon>Dikarya</taxon>
        <taxon>Basidiomycota</taxon>
        <taxon>Agaricomycotina</taxon>
        <taxon>Agaricomycetes</taxon>
        <taxon>Sebacinales</taxon>
        <taxon>Serendipitaceae</taxon>
        <taxon>Serendipita</taxon>
    </lineage>
</organism>
<gene>
    <name evidence="2" type="ORF">M408DRAFT_10024</name>
</gene>
<name>A0A0C3ANN0_SERVB</name>
<evidence type="ECO:0000313" key="3">
    <source>
        <dbReference type="Proteomes" id="UP000054097"/>
    </source>
</evidence>